<dbReference type="PANTHER" id="PTHR42809">
    <property type="entry name" value="FLAVODOXIN 2"/>
    <property type="match status" value="1"/>
</dbReference>
<dbReference type="Proteomes" id="UP000051672">
    <property type="component" value="Unassembled WGS sequence"/>
</dbReference>
<keyword evidence="5" id="KW-0285">Flavoprotein</keyword>
<dbReference type="EMBL" id="AYZQ01000003">
    <property type="protein sequence ID" value="KRM71749.1"/>
    <property type="molecule type" value="Genomic_DNA"/>
</dbReference>
<evidence type="ECO:0000313" key="9">
    <source>
        <dbReference type="EMBL" id="KRM71749.1"/>
    </source>
</evidence>
<name>A0A0R2AYB2_9LACO</name>
<evidence type="ECO:0000256" key="2">
    <source>
        <dbReference type="ARBA" id="ARBA00003297"/>
    </source>
</evidence>
<dbReference type="InterPro" id="IPR008254">
    <property type="entry name" value="Flavodoxin/NO_synth"/>
</dbReference>
<dbReference type="InterPro" id="IPR050619">
    <property type="entry name" value="Flavodoxin"/>
</dbReference>
<comment type="caution">
    <text evidence="9">The sequence shown here is derived from an EMBL/GenBank/DDBJ whole genome shotgun (WGS) entry which is preliminary data.</text>
</comment>
<dbReference type="PANTHER" id="PTHR42809:SF1">
    <property type="entry name" value="FLAVODOXIN 1"/>
    <property type="match status" value="1"/>
</dbReference>
<evidence type="ECO:0000256" key="6">
    <source>
        <dbReference type="ARBA" id="ARBA00022643"/>
    </source>
</evidence>
<dbReference type="InterPro" id="IPR029039">
    <property type="entry name" value="Flavoprotein-like_sf"/>
</dbReference>
<accession>A0A0R2AYB2</accession>
<evidence type="ECO:0000259" key="8">
    <source>
        <dbReference type="PROSITE" id="PS50902"/>
    </source>
</evidence>
<comment type="cofactor">
    <cofactor evidence="1">
        <name>FMN</name>
        <dbReference type="ChEBI" id="CHEBI:58210"/>
    </cofactor>
</comment>
<protein>
    <submittedName>
        <fullName evidence="9">Flavodoxin</fullName>
    </submittedName>
</protein>
<evidence type="ECO:0000256" key="5">
    <source>
        <dbReference type="ARBA" id="ARBA00022630"/>
    </source>
</evidence>
<evidence type="ECO:0000313" key="10">
    <source>
        <dbReference type="Proteomes" id="UP000051672"/>
    </source>
</evidence>
<dbReference type="GO" id="GO:0016651">
    <property type="term" value="F:oxidoreductase activity, acting on NAD(P)H"/>
    <property type="evidence" value="ECO:0007669"/>
    <property type="project" value="UniProtKB-ARBA"/>
</dbReference>
<evidence type="ECO:0000256" key="4">
    <source>
        <dbReference type="ARBA" id="ARBA00022448"/>
    </source>
</evidence>
<keyword evidence="7" id="KW-0249">Electron transport</keyword>
<reference evidence="9 10" key="1">
    <citation type="journal article" date="2015" name="Genome Announc.">
        <title>Expanding the biotechnology potential of lactobacilli through comparative genomics of 213 strains and associated genera.</title>
        <authorList>
            <person name="Sun Z."/>
            <person name="Harris H.M."/>
            <person name="McCann A."/>
            <person name="Guo C."/>
            <person name="Argimon S."/>
            <person name="Zhang W."/>
            <person name="Yang X."/>
            <person name="Jeffery I.B."/>
            <person name="Cooney J.C."/>
            <person name="Kagawa T.F."/>
            <person name="Liu W."/>
            <person name="Song Y."/>
            <person name="Salvetti E."/>
            <person name="Wrobel A."/>
            <person name="Rasinkangas P."/>
            <person name="Parkhill J."/>
            <person name="Rea M.C."/>
            <person name="O'Sullivan O."/>
            <person name="Ritari J."/>
            <person name="Douillard F.P."/>
            <person name="Paul Ross R."/>
            <person name="Yang R."/>
            <person name="Briner A.E."/>
            <person name="Felis G.E."/>
            <person name="de Vos W.M."/>
            <person name="Barrangou R."/>
            <person name="Klaenhammer T.R."/>
            <person name="Caufield P.W."/>
            <person name="Cui Y."/>
            <person name="Zhang H."/>
            <person name="O'Toole P.W."/>
        </authorList>
    </citation>
    <scope>NUCLEOTIDE SEQUENCE [LARGE SCALE GENOMIC DNA]</scope>
    <source>
        <strain evidence="9 10">DSM 23927</strain>
    </source>
</reference>
<keyword evidence="6" id="KW-0288">FMN</keyword>
<dbReference type="PATRIC" id="fig|1423727.3.peg.1427"/>
<sequence length="135" mass="14868">MARVLQQYFEYRNIDVTMAEMQQTAAESLKEYDAVALATYTWTGGTIPEETEDFFLDLSATDFSQKPLIFGVVGTGDPYYGEDYNTAPALFTANLRASGAIQGATTVKIEQGVSDETMPLLVNFAKELITSVEKL</sequence>
<keyword evidence="10" id="KW-1185">Reference proteome</keyword>
<evidence type="ECO:0000256" key="7">
    <source>
        <dbReference type="ARBA" id="ARBA00022982"/>
    </source>
</evidence>
<dbReference type="SUPFAM" id="SSF52218">
    <property type="entry name" value="Flavoproteins"/>
    <property type="match status" value="1"/>
</dbReference>
<dbReference type="GO" id="GO:0010181">
    <property type="term" value="F:FMN binding"/>
    <property type="evidence" value="ECO:0007669"/>
    <property type="project" value="InterPro"/>
</dbReference>
<dbReference type="AlphaFoldDB" id="A0A0R2AYB2"/>
<comment type="similarity">
    <text evidence="3">Belongs to the flavodoxin family.</text>
</comment>
<organism evidence="9 10">
    <name type="scientific">Lacticaseibacillus brantae DSM 23927</name>
    <dbReference type="NCBI Taxonomy" id="1423727"/>
    <lineage>
        <taxon>Bacteria</taxon>
        <taxon>Bacillati</taxon>
        <taxon>Bacillota</taxon>
        <taxon>Bacilli</taxon>
        <taxon>Lactobacillales</taxon>
        <taxon>Lactobacillaceae</taxon>
        <taxon>Lacticaseibacillus</taxon>
    </lineage>
</organism>
<dbReference type="PROSITE" id="PS50902">
    <property type="entry name" value="FLAVODOXIN_LIKE"/>
    <property type="match status" value="1"/>
</dbReference>
<proteinExistence type="inferred from homology"/>
<evidence type="ECO:0000256" key="3">
    <source>
        <dbReference type="ARBA" id="ARBA00005267"/>
    </source>
</evidence>
<feature type="domain" description="Flavodoxin-like" evidence="8">
    <location>
        <begin position="1"/>
        <end position="129"/>
    </location>
</feature>
<evidence type="ECO:0000256" key="1">
    <source>
        <dbReference type="ARBA" id="ARBA00001917"/>
    </source>
</evidence>
<comment type="function">
    <text evidence="2">Low-potential electron donor to a number of redox enzymes.</text>
</comment>
<gene>
    <name evidence="9" type="ORF">FC34_GL001408</name>
</gene>
<dbReference type="STRING" id="1423727.FC34_GL001408"/>
<dbReference type="Gene3D" id="3.40.50.360">
    <property type="match status" value="1"/>
</dbReference>
<keyword evidence="4" id="KW-0813">Transport</keyword>
<dbReference type="Pfam" id="PF00258">
    <property type="entry name" value="Flavodoxin_1"/>
    <property type="match status" value="1"/>
</dbReference>